<gene>
    <name evidence="3" type="ORF">NDU88_005341</name>
</gene>
<feature type="region of interest" description="Disordered" evidence="2">
    <location>
        <begin position="64"/>
        <end position="125"/>
    </location>
</feature>
<dbReference type="EMBL" id="JANPWB010000003">
    <property type="protein sequence ID" value="KAJ1201533.1"/>
    <property type="molecule type" value="Genomic_DNA"/>
</dbReference>
<evidence type="ECO:0000313" key="3">
    <source>
        <dbReference type="EMBL" id="KAJ1201533.1"/>
    </source>
</evidence>
<dbReference type="AlphaFoldDB" id="A0AAV7VMH8"/>
<keyword evidence="1" id="KW-0175">Coiled coil</keyword>
<protein>
    <submittedName>
        <fullName evidence="3">Uncharacterized protein</fullName>
    </submittedName>
</protein>
<accession>A0AAV7VMH8</accession>
<dbReference type="Proteomes" id="UP001066276">
    <property type="component" value="Chromosome 2_1"/>
</dbReference>
<sequence>MAGAATLHVQIEQDGSRADLGHEELLPTDGAKRELRSTLYVLRQGERVLELLALITLHGWSQEKCPTQSEESSPKQEAMPTQRQGKEDSTLRDLFAKTLVKKQEPARDVGTELGGGNSGEAGEEDATPVTKAFMKQLFEVLREDLAALRQELTTTVKELKGEVAEWANKWTQWNTHVICRRRN</sequence>
<feature type="compositionally biased region" description="Basic and acidic residues" evidence="2">
    <location>
        <begin position="84"/>
        <end position="110"/>
    </location>
</feature>
<proteinExistence type="predicted"/>
<evidence type="ECO:0000313" key="4">
    <source>
        <dbReference type="Proteomes" id="UP001066276"/>
    </source>
</evidence>
<feature type="coiled-coil region" evidence="1">
    <location>
        <begin position="131"/>
        <end position="169"/>
    </location>
</feature>
<keyword evidence="4" id="KW-1185">Reference proteome</keyword>
<evidence type="ECO:0000256" key="1">
    <source>
        <dbReference type="SAM" id="Coils"/>
    </source>
</evidence>
<organism evidence="3 4">
    <name type="scientific">Pleurodeles waltl</name>
    <name type="common">Iberian ribbed newt</name>
    <dbReference type="NCBI Taxonomy" id="8319"/>
    <lineage>
        <taxon>Eukaryota</taxon>
        <taxon>Metazoa</taxon>
        <taxon>Chordata</taxon>
        <taxon>Craniata</taxon>
        <taxon>Vertebrata</taxon>
        <taxon>Euteleostomi</taxon>
        <taxon>Amphibia</taxon>
        <taxon>Batrachia</taxon>
        <taxon>Caudata</taxon>
        <taxon>Salamandroidea</taxon>
        <taxon>Salamandridae</taxon>
        <taxon>Pleurodelinae</taxon>
        <taxon>Pleurodeles</taxon>
    </lineage>
</organism>
<reference evidence="3" key="1">
    <citation type="journal article" date="2022" name="bioRxiv">
        <title>Sequencing and chromosome-scale assembly of the giantPleurodeles waltlgenome.</title>
        <authorList>
            <person name="Brown T."/>
            <person name="Elewa A."/>
            <person name="Iarovenko S."/>
            <person name="Subramanian E."/>
            <person name="Araus A.J."/>
            <person name="Petzold A."/>
            <person name="Susuki M."/>
            <person name="Suzuki K.-i.T."/>
            <person name="Hayashi T."/>
            <person name="Toyoda A."/>
            <person name="Oliveira C."/>
            <person name="Osipova E."/>
            <person name="Leigh N.D."/>
            <person name="Simon A."/>
            <person name="Yun M.H."/>
        </authorList>
    </citation>
    <scope>NUCLEOTIDE SEQUENCE</scope>
    <source>
        <strain evidence="3">20211129_DDA</strain>
        <tissue evidence="3">Liver</tissue>
    </source>
</reference>
<comment type="caution">
    <text evidence="3">The sequence shown here is derived from an EMBL/GenBank/DDBJ whole genome shotgun (WGS) entry which is preliminary data.</text>
</comment>
<evidence type="ECO:0000256" key="2">
    <source>
        <dbReference type="SAM" id="MobiDB-lite"/>
    </source>
</evidence>
<name>A0AAV7VMH8_PLEWA</name>